<evidence type="ECO:0000259" key="8">
    <source>
        <dbReference type="Pfam" id="PF13850"/>
    </source>
</evidence>
<dbReference type="WBParaSite" id="PSAMB.scaffold4193size15357.g23670.t1">
    <property type="protein sequence ID" value="PSAMB.scaffold4193size15357.g23670.t1"/>
    <property type="gene ID" value="PSAMB.scaffold4193size15357.g23670"/>
</dbReference>
<evidence type="ECO:0000313" key="9">
    <source>
        <dbReference type="Proteomes" id="UP000887566"/>
    </source>
</evidence>
<feature type="transmembrane region" description="Helical" evidence="6">
    <location>
        <begin position="38"/>
        <end position="59"/>
    </location>
</feature>
<dbReference type="Pfam" id="PF07970">
    <property type="entry name" value="COPIIcoated_ERV"/>
    <property type="match status" value="1"/>
</dbReference>
<sequence length="445" mass="49158">MSGLRLRRRPFGEVVQQFDAFTKVTENVQEEKRATGGFISVVSFLLIGWLIVGELRYFFETEFDYKFLVDVEFDETLKLEVDMVVAMSCDAIGADVTGSISDEAVMLDPLRNMLQQDPTRFEFTETEETYWNILRAAQREQLKPGAKNYQSLDDLTFVGNSVLRGLQAEAEAKQKEEAEKLRAKMSKDEGGPPFGFGAGGGIQIILGDGMGVFQLLAANPGNKGTACRIHGSVAVQKVTGNVHISPGKTMNIMGGGGHAHLRMLGADDNYNFSHRVERFSFGQRIPGLVMPLAGTEQISVDKMDLYQYYLKIVPTKVYRLGALGHKPITTYQYAVTHRKRAIDHTTGSHGTPGINIKYELSSVMIEVRERYRSFLQLLVRLCAIAGGVFATSGILNAFVQFFAGLCFPQSHSSSFPSSPDKQALLDAINRTKAPADRPSGELFVT</sequence>
<evidence type="ECO:0000256" key="4">
    <source>
        <dbReference type="ARBA" id="ARBA00022989"/>
    </source>
</evidence>
<protein>
    <submittedName>
        <fullName evidence="10">Endoplasmic reticulum-Golgi intermediate compartment protein 2</fullName>
    </submittedName>
</protein>
<dbReference type="Proteomes" id="UP000887566">
    <property type="component" value="Unplaced"/>
</dbReference>
<dbReference type="AlphaFoldDB" id="A0A914WHM6"/>
<accession>A0A914WHM6</accession>
<dbReference type="InterPro" id="IPR039542">
    <property type="entry name" value="Erv_N"/>
</dbReference>
<keyword evidence="4 6" id="KW-1133">Transmembrane helix</keyword>
<feature type="transmembrane region" description="Helical" evidence="6">
    <location>
        <begin position="377"/>
        <end position="403"/>
    </location>
</feature>
<keyword evidence="9" id="KW-1185">Reference proteome</keyword>
<dbReference type="GO" id="GO:0030134">
    <property type="term" value="C:COPII-coated ER to Golgi transport vesicle"/>
    <property type="evidence" value="ECO:0007669"/>
    <property type="project" value="TreeGrafter"/>
</dbReference>
<evidence type="ECO:0000256" key="1">
    <source>
        <dbReference type="ARBA" id="ARBA00004457"/>
    </source>
</evidence>
<feature type="domain" description="Endoplasmic reticulum vesicle transporter C-terminal" evidence="7">
    <location>
        <begin position="225"/>
        <end position="395"/>
    </location>
</feature>
<dbReference type="PANTHER" id="PTHR10984">
    <property type="entry name" value="ENDOPLASMIC RETICULUM-GOLGI INTERMEDIATE COMPARTMENT PROTEIN"/>
    <property type="match status" value="1"/>
</dbReference>
<dbReference type="InterPro" id="IPR012936">
    <property type="entry name" value="Erv_C"/>
</dbReference>
<proteinExistence type="inferred from homology"/>
<evidence type="ECO:0000313" key="10">
    <source>
        <dbReference type="WBParaSite" id="PSAMB.scaffold4193size15357.g23670.t1"/>
    </source>
</evidence>
<comment type="similarity">
    <text evidence="2">Belongs to the ERGIC family.</text>
</comment>
<reference evidence="10" key="1">
    <citation type="submission" date="2022-11" db="UniProtKB">
        <authorList>
            <consortium name="WormBaseParasite"/>
        </authorList>
    </citation>
    <scope>IDENTIFICATION</scope>
</reference>
<evidence type="ECO:0000256" key="3">
    <source>
        <dbReference type="ARBA" id="ARBA00022692"/>
    </source>
</evidence>
<dbReference type="Pfam" id="PF13850">
    <property type="entry name" value="ERGIC_N"/>
    <property type="match status" value="1"/>
</dbReference>
<evidence type="ECO:0000256" key="5">
    <source>
        <dbReference type="ARBA" id="ARBA00023136"/>
    </source>
</evidence>
<dbReference type="GO" id="GO:0033116">
    <property type="term" value="C:endoplasmic reticulum-Golgi intermediate compartment membrane"/>
    <property type="evidence" value="ECO:0007669"/>
    <property type="project" value="UniProtKB-SubCell"/>
</dbReference>
<dbReference type="InterPro" id="IPR045888">
    <property type="entry name" value="Erv"/>
</dbReference>
<dbReference type="GO" id="GO:0006888">
    <property type="term" value="P:endoplasmic reticulum to Golgi vesicle-mediated transport"/>
    <property type="evidence" value="ECO:0007669"/>
    <property type="project" value="TreeGrafter"/>
</dbReference>
<name>A0A914WHM6_9BILA</name>
<dbReference type="PANTHER" id="PTHR10984:SF30">
    <property type="entry name" value="ENDOPLASMIC RETICULUM-GOLGI INTERMEDIATE COMPARTMENT PROTEIN 2"/>
    <property type="match status" value="1"/>
</dbReference>
<evidence type="ECO:0000256" key="2">
    <source>
        <dbReference type="ARBA" id="ARBA00005648"/>
    </source>
</evidence>
<dbReference type="GO" id="GO:0005783">
    <property type="term" value="C:endoplasmic reticulum"/>
    <property type="evidence" value="ECO:0007669"/>
    <property type="project" value="TreeGrafter"/>
</dbReference>
<dbReference type="GO" id="GO:0006890">
    <property type="term" value="P:retrograde vesicle-mediated transport, Golgi to endoplasmic reticulum"/>
    <property type="evidence" value="ECO:0007669"/>
    <property type="project" value="TreeGrafter"/>
</dbReference>
<organism evidence="9 10">
    <name type="scientific">Plectus sambesii</name>
    <dbReference type="NCBI Taxonomy" id="2011161"/>
    <lineage>
        <taxon>Eukaryota</taxon>
        <taxon>Metazoa</taxon>
        <taxon>Ecdysozoa</taxon>
        <taxon>Nematoda</taxon>
        <taxon>Chromadorea</taxon>
        <taxon>Plectida</taxon>
        <taxon>Plectina</taxon>
        <taxon>Plectoidea</taxon>
        <taxon>Plectidae</taxon>
        <taxon>Plectus</taxon>
    </lineage>
</organism>
<keyword evidence="3 6" id="KW-0812">Transmembrane</keyword>
<evidence type="ECO:0000256" key="6">
    <source>
        <dbReference type="SAM" id="Phobius"/>
    </source>
</evidence>
<comment type="subcellular location">
    <subcellularLocation>
        <location evidence="1">Endoplasmic reticulum-Golgi intermediate compartment membrane</location>
        <topology evidence="1">Multi-pass membrane protein</topology>
    </subcellularLocation>
</comment>
<evidence type="ECO:0000259" key="7">
    <source>
        <dbReference type="Pfam" id="PF07970"/>
    </source>
</evidence>
<feature type="domain" description="Endoplasmic reticulum vesicle transporter N-terminal" evidence="8">
    <location>
        <begin position="15"/>
        <end position="102"/>
    </location>
</feature>
<keyword evidence="5 6" id="KW-0472">Membrane</keyword>